<gene>
    <name evidence="2" type="ORF">SCOCK_90060</name>
</gene>
<evidence type="ECO:0000256" key="1">
    <source>
        <dbReference type="SAM" id="MobiDB-lite"/>
    </source>
</evidence>
<dbReference type="AlphaFoldDB" id="A0A9W4E0G3"/>
<organism evidence="2 3">
    <name type="scientific">Actinacidiphila cocklensis</name>
    <dbReference type="NCBI Taxonomy" id="887465"/>
    <lineage>
        <taxon>Bacteria</taxon>
        <taxon>Bacillati</taxon>
        <taxon>Actinomycetota</taxon>
        <taxon>Actinomycetes</taxon>
        <taxon>Kitasatosporales</taxon>
        <taxon>Streptomycetaceae</taxon>
        <taxon>Actinacidiphila</taxon>
    </lineage>
</organism>
<keyword evidence="3" id="KW-1185">Reference proteome</keyword>
<evidence type="ECO:0000313" key="2">
    <source>
        <dbReference type="EMBL" id="CAG6399303.1"/>
    </source>
</evidence>
<proteinExistence type="predicted"/>
<dbReference type="Proteomes" id="UP001152519">
    <property type="component" value="Unassembled WGS sequence"/>
</dbReference>
<sequence length="85" mass="8562">MGHPGAGGGSGSAGDAAAPDTELSQTSSGAGVVPRERAASAGLVFDDPLDRPSSDDTDRGWGDPLSGSADDDFTRFLSEKPPHHL</sequence>
<feature type="region of interest" description="Disordered" evidence="1">
    <location>
        <begin position="1"/>
        <end position="85"/>
    </location>
</feature>
<accession>A0A9W4E0G3</accession>
<feature type="compositionally biased region" description="Basic and acidic residues" evidence="1">
    <location>
        <begin position="48"/>
        <end position="61"/>
    </location>
</feature>
<reference evidence="2" key="1">
    <citation type="submission" date="2021-05" db="EMBL/GenBank/DDBJ databases">
        <authorList>
            <person name="Arsene-Ploetze F."/>
        </authorList>
    </citation>
    <scope>NUCLEOTIDE SEQUENCE</scope>
    <source>
        <strain evidence="2">DSM 42138</strain>
    </source>
</reference>
<feature type="compositionally biased region" description="Basic and acidic residues" evidence="1">
    <location>
        <begin position="72"/>
        <end position="85"/>
    </location>
</feature>
<dbReference type="EMBL" id="CAJSLV010000125">
    <property type="protein sequence ID" value="CAG6399303.1"/>
    <property type="molecule type" value="Genomic_DNA"/>
</dbReference>
<comment type="caution">
    <text evidence="2">The sequence shown here is derived from an EMBL/GenBank/DDBJ whole genome shotgun (WGS) entry which is preliminary data.</text>
</comment>
<name>A0A9W4E0G3_9ACTN</name>
<feature type="compositionally biased region" description="Gly residues" evidence="1">
    <location>
        <begin position="1"/>
        <end position="12"/>
    </location>
</feature>
<protein>
    <submittedName>
        <fullName evidence="2">Acetyl-CoA synthetase</fullName>
    </submittedName>
</protein>
<evidence type="ECO:0000313" key="3">
    <source>
        <dbReference type="Proteomes" id="UP001152519"/>
    </source>
</evidence>